<reference evidence="1" key="1">
    <citation type="submission" date="2023-10" db="EMBL/GenBank/DDBJ databases">
        <title>Genome assemblies of two species of porcelain crab, Petrolisthes cinctipes and Petrolisthes manimaculis (Anomura: Porcellanidae).</title>
        <authorList>
            <person name="Angst P."/>
        </authorList>
    </citation>
    <scope>NUCLEOTIDE SEQUENCE</scope>
    <source>
        <strain evidence="1">PB745_01</strain>
        <tissue evidence="1">Gill</tissue>
    </source>
</reference>
<proteinExistence type="predicted"/>
<evidence type="ECO:0000313" key="1">
    <source>
        <dbReference type="EMBL" id="KAK3877980.1"/>
    </source>
</evidence>
<protein>
    <submittedName>
        <fullName evidence="1">Uncharacterized protein</fullName>
    </submittedName>
</protein>
<accession>A0AAE1FPF2</accession>
<organism evidence="1 2">
    <name type="scientific">Petrolisthes cinctipes</name>
    <name type="common">Flat porcelain crab</name>
    <dbReference type="NCBI Taxonomy" id="88211"/>
    <lineage>
        <taxon>Eukaryota</taxon>
        <taxon>Metazoa</taxon>
        <taxon>Ecdysozoa</taxon>
        <taxon>Arthropoda</taxon>
        <taxon>Crustacea</taxon>
        <taxon>Multicrustacea</taxon>
        <taxon>Malacostraca</taxon>
        <taxon>Eumalacostraca</taxon>
        <taxon>Eucarida</taxon>
        <taxon>Decapoda</taxon>
        <taxon>Pleocyemata</taxon>
        <taxon>Anomura</taxon>
        <taxon>Galatheoidea</taxon>
        <taxon>Porcellanidae</taxon>
        <taxon>Petrolisthes</taxon>
    </lineage>
</organism>
<keyword evidence="2" id="KW-1185">Reference proteome</keyword>
<comment type="caution">
    <text evidence="1">The sequence shown here is derived from an EMBL/GenBank/DDBJ whole genome shotgun (WGS) entry which is preliminary data.</text>
</comment>
<dbReference type="EMBL" id="JAWQEG010001607">
    <property type="protein sequence ID" value="KAK3877980.1"/>
    <property type="molecule type" value="Genomic_DNA"/>
</dbReference>
<dbReference type="Proteomes" id="UP001286313">
    <property type="component" value="Unassembled WGS sequence"/>
</dbReference>
<name>A0AAE1FPF2_PETCI</name>
<evidence type="ECO:0000313" key="2">
    <source>
        <dbReference type="Proteomes" id="UP001286313"/>
    </source>
</evidence>
<sequence length="117" mass="13090">MPLTQFPNMGAVIDTIITSSCLSQELQLVHLVLDSYIEMSLKEGERMRRTDPTTGINIIGMSRDTPILQQIDKFLASHKNKTNLQLLDRDNMSHRASSDVTIIASSIVSDEEVYPAK</sequence>
<dbReference type="AlphaFoldDB" id="A0AAE1FPF2"/>
<gene>
    <name evidence="1" type="ORF">Pcinc_017382</name>
</gene>